<keyword evidence="2" id="KW-1185">Reference proteome</keyword>
<evidence type="ECO:0000313" key="1">
    <source>
        <dbReference type="EMBL" id="CAD8092842.1"/>
    </source>
</evidence>
<accession>A0A8S1NL17</accession>
<dbReference type="AlphaFoldDB" id="A0A8S1NL17"/>
<dbReference type="Proteomes" id="UP000688137">
    <property type="component" value="Unassembled WGS sequence"/>
</dbReference>
<gene>
    <name evidence="1" type="ORF">PPRIM_AZ9-3.1.T0910155</name>
</gene>
<dbReference type="OMA" id="NSMCFRT"/>
<sequence>MLTKLVSLGKINSMCFRSVYQYNLFGAPFEGLDPAKHIYMNKGLQNQYDDLFRLGDYPYVNDYPVMIDSQQYVPQIAQLVESHVKQKFQNATFTASEYDNGDVWAATWDELGVNNFKVLVPNLLLRLSESIVVKESKWTWTKEQRYRLHVTQTVLGPQDYTQMPTYYFINDYNTVLWMLARQSNHWTSPAIRGVQTPLEKQLAQDLQPKPKIQSLFRDRPENNTFLNRLLKAVHQ</sequence>
<dbReference type="EMBL" id="CAJJDM010000094">
    <property type="protein sequence ID" value="CAD8092842.1"/>
    <property type="molecule type" value="Genomic_DNA"/>
</dbReference>
<protein>
    <submittedName>
        <fullName evidence="1">Uncharacterized protein</fullName>
    </submittedName>
</protein>
<reference evidence="1" key="1">
    <citation type="submission" date="2021-01" db="EMBL/GenBank/DDBJ databases">
        <authorList>
            <consortium name="Genoscope - CEA"/>
            <person name="William W."/>
        </authorList>
    </citation>
    <scope>NUCLEOTIDE SEQUENCE</scope>
</reference>
<name>A0A8S1NL17_PARPR</name>
<comment type="caution">
    <text evidence="1">The sequence shown here is derived from an EMBL/GenBank/DDBJ whole genome shotgun (WGS) entry which is preliminary data.</text>
</comment>
<evidence type="ECO:0000313" key="2">
    <source>
        <dbReference type="Proteomes" id="UP000688137"/>
    </source>
</evidence>
<organism evidence="1 2">
    <name type="scientific">Paramecium primaurelia</name>
    <dbReference type="NCBI Taxonomy" id="5886"/>
    <lineage>
        <taxon>Eukaryota</taxon>
        <taxon>Sar</taxon>
        <taxon>Alveolata</taxon>
        <taxon>Ciliophora</taxon>
        <taxon>Intramacronucleata</taxon>
        <taxon>Oligohymenophorea</taxon>
        <taxon>Peniculida</taxon>
        <taxon>Parameciidae</taxon>
        <taxon>Paramecium</taxon>
    </lineage>
</organism>
<proteinExistence type="predicted"/>